<dbReference type="KEGG" id="vg:15614061"/>
<organism evidence="3 4">
    <name type="scientific">Adoxophyes honmai entomopoxvirus 'L'</name>
    <dbReference type="NCBI Taxonomy" id="1293540"/>
    <lineage>
        <taxon>Viruses</taxon>
        <taxon>Varidnaviria</taxon>
        <taxon>Bamfordvirae</taxon>
        <taxon>Nucleocytoviricota</taxon>
        <taxon>Pokkesviricetes</taxon>
        <taxon>Chitovirales</taxon>
        <taxon>Poxviridae</taxon>
        <taxon>Entomopoxvirinae</taxon>
        <taxon>Betaentomopoxvirus</taxon>
        <taxon>Betaentomopoxvirus ahonmai</taxon>
    </lineage>
</organism>
<keyword evidence="4" id="KW-1185">Reference proteome</keyword>
<protein>
    <submittedName>
        <fullName evidence="3">N1R/p28-like protein</fullName>
    </submittedName>
</protein>
<dbReference type="InterPro" id="IPR018306">
    <property type="entry name" value="Phage_T5_Orf172_DNA-bd"/>
</dbReference>
<dbReference type="RefSeq" id="YP_008003955.1">
    <property type="nucleotide sequence ID" value="NC_021247.1"/>
</dbReference>
<dbReference type="EMBL" id="HF679131">
    <property type="protein sequence ID" value="CCU55453.1"/>
    <property type="molecule type" value="Genomic_DNA"/>
</dbReference>
<feature type="domain" description="Bacteriophage T5 Orf172 DNA-binding" evidence="1">
    <location>
        <begin position="255"/>
        <end position="343"/>
    </location>
</feature>
<dbReference type="Proteomes" id="UP000792575">
    <property type="component" value="Genome"/>
</dbReference>
<proteinExistence type="predicted"/>
<gene>
    <name evidence="3" type="ORF">AHEV_132</name>
</gene>
<evidence type="ECO:0000313" key="3">
    <source>
        <dbReference type="EMBL" id="CCU55453.1"/>
    </source>
</evidence>
<evidence type="ECO:0000259" key="2">
    <source>
        <dbReference type="Pfam" id="PF10553"/>
    </source>
</evidence>
<accession>A0A916NWX9</accession>
<dbReference type="Pfam" id="PF10553">
    <property type="entry name" value="MSV199"/>
    <property type="match status" value="1"/>
</dbReference>
<dbReference type="OrthoDB" id="5801at10239"/>
<sequence length="455" mass="55276">MKYKNFDIRIDNDKYNMKDIFKILNYDNYEEYFGDNDDRYYSLKLLKKRFSDNNNERSIVKYLEENTRMDIFAFIKHNGYDISERWFSDIWYPLFEEKDILITNDILTFIYYFPEGASPPPEMFKGFKKNLIDSLNNYNIKFAEIDYKNEYAYNNIKLQNEIKSVSPNNILRKKWIILTVDNFKLLIMRLNTKSANRIREYYLMIESLLYKYINYTNNIKIKELSKLKEENLNLQRFNMNMKNFIDNVKDKNKNGFIYIATSTRYASINNFKIGKTDNLLTRLSNFNSSRNDQDLFYICYYDKVYDMAKTEKLIHDLLNDFRDKKGKEIFILHYIPLIEIVKLVIKNINEPYDYINNLIKNRLSEIYNLRPVIPEKLNINNEEIQFNEIKDKIINILDNYIKNNNLNISRIDLLNKLNIDNIPRIKLWEHVKQIFEWKNSKTIIDYNNIKFRLIY</sequence>
<dbReference type="Pfam" id="PF10544">
    <property type="entry name" value="T5orf172"/>
    <property type="match status" value="1"/>
</dbReference>
<evidence type="ECO:0000313" key="4">
    <source>
        <dbReference type="Proteomes" id="UP000792575"/>
    </source>
</evidence>
<dbReference type="GeneID" id="15614061"/>
<feature type="domain" description="MSV199" evidence="2">
    <location>
        <begin position="69"/>
        <end position="209"/>
    </location>
</feature>
<reference evidence="3" key="1">
    <citation type="journal article" date="2013" name="J. Virol.">
        <title>New Insights into the Evolution of Entomopoxvirinae from the Complete Genome Sequences of Four Entomopoxviruses Infecting Adoxophyes honmai, Choristoneura biennis, Choristoneura rosaceana, and Mythimna separata.</title>
        <authorList>
            <person name="Theze J."/>
            <person name="Takatsuka J."/>
            <person name="Li Z."/>
            <person name="Gallais J."/>
            <person name="Doucet D."/>
            <person name="Arif B."/>
            <person name="Nakai M."/>
            <person name="Herniou E.A."/>
        </authorList>
    </citation>
    <scope>NUCLEOTIDE SEQUENCE</scope>
    <source>
        <strain evidence="3">Tokyo</strain>
    </source>
</reference>
<evidence type="ECO:0000259" key="1">
    <source>
        <dbReference type="Pfam" id="PF10544"/>
    </source>
</evidence>
<dbReference type="InterPro" id="IPR018879">
    <property type="entry name" value="MSV199_dom"/>
</dbReference>
<name>A0A916NWX9_9POXV</name>